<dbReference type="PROSITE" id="PS50851">
    <property type="entry name" value="CHEW"/>
    <property type="match status" value="1"/>
</dbReference>
<dbReference type="FunFam" id="3.30.565.10:FF:000016">
    <property type="entry name" value="Chemotaxis protein CheA, putative"/>
    <property type="match status" value="1"/>
</dbReference>
<evidence type="ECO:0000256" key="10">
    <source>
        <dbReference type="ARBA" id="ARBA00022777"/>
    </source>
</evidence>
<dbReference type="InterPro" id="IPR037006">
    <property type="entry name" value="CheA-like_homodim_sf"/>
</dbReference>
<dbReference type="PANTHER" id="PTHR43395:SF10">
    <property type="entry name" value="CHEMOTAXIS PROTEIN CHEA"/>
    <property type="match status" value="1"/>
</dbReference>
<dbReference type="GO" id="GO:0006935">
    <property type="term" value="P:chemotaxis"/>
    <property type="evidence" value="ECO:0007669"/>
    <property type="project" value="UniProtKB-KW"/>
</dbReference>
<dbReference type="GO" id="GO:0005524">
    <property type="term" value="F:ATP binding"/>
    <property type="evidence" value="ECO:0007669"/>
    <property type="project" value="UniProtKB-KW"/>
</dbReference>
<dbReference type="OrthoDB" id="9803176at2"/>
<keyword evidence="12" id="KW-0902">Two-component regulatory system</keyword>
<evidence type="ECO:0000256" key="5">
    <source>
        <dbReference type="ARBA" id="ARBA00022490"/>
    </source>
</evidence>
<keyword evidence="7 14" id="KW-0597">Phosphoprotein</keyword>
<comment type="catalytic activity">
    <reaction evidence="1">
        <text>ATP + protein L-histidine = ADP + protein N-phospho-L-histidine.</text>
        <dbReference type="EC" id="2.7.13.3"/>
    </reaction>
</comment>
<dbReference type="InterPro" id="IPR002545">
    <property type="entry name" value="CheW-lke_dom"/>
</dbReference>
<dbReference type="PROSITE" id="PS50894">
    <property type="entry name" value="HPT"/>
    <property type="match status" value="1"/>
</dbReference>
<evidence type="ECO:0000256" key="7">
    <source>
        <dbReference type="ARBA" id="ARBA00022553"/>
    </source>
</evidence>
<evidence type="ECO:0000256" key="9">
    <source>
        <dbReference type="ARBA" id="ARBA00022741"/>
    </source>
</evidence>
<dbReference type="SMART" id="SM00387">
    <property type="entry name" value="HATPase_c"/>
    <property type="match status" value="1"/>
</dbReference>
<dbReference type="InterPro" id="IPR036890">
    <property type="entry name" value="HATPase_C_sf"/>
</dbReference>
<dbReference type="Pfam" id="PF02895">
    <property type="entry name" value="H-kinase_dim"/>
    <property type="match status" value="1"/>
</dbReference>
<dbReference type="SUPFAM" id="SSF47226">
    <property type="entry name" value="Histidine-containing phosphotransfer domain, HPT domain"/>
    <property type="match status" value="1"/>
</dbReference>
<evidence type="ECO:0000259" key="16">
    <source>
        <dbReference type="PROSITE" id="PS50109"/>
    </source>
</evidence>
<dbReference type="InterPro" id="IPR003594">
    <property type="entry name" value="HATPase_dom"/>
</dbReference>
<dbReference type="SMART" id="SM00073">
    <property type="entry name" value="HPT"/>
    <property type="match status" value="1"/>
</dbReference>
<keyword evidence="5" id="KW-0963">Cytoplasm</keyword>
<dbReference type="CDD" id="cd00088">
    <property type="entry name" value="HPT"/>
    <property type="match status" value="1"/>
</dbReference>
<feature type="modified residue" description="Phosphohistidine" evidence="14">
    <location>
        <position position="40"/>
    </location>
</feature>
<evidence type="ECO:0000313" key="19">
    <source>
        <dbReference type="EMBL" id="PZD95725.1"/>
    </source>
</evidence>
<dbReference type="Pfam" id="PF02518">
    <property type="entry name" value="HATPase_c"/>
    <property type="match status" value="1"/>
</dbReference>
<dbReference type="PRINTS" id="PR00344">
    <property type="entry name" value="BCTRLSENSOR"/>
</dbReference>
<name>A0A2W1LLG7_9BACL</name>
<evidence type="ECO:0000256" key="13">
    <source>
        <dbReference type="ARBA" id="ARBA00035100"/>
    </source>
</evidence>
<dbReference type="Gene3D" id="1.10.287.560">
    <property type="entry name" value="Histidine kinase CheA-like, homodimeric domain"/>
    <property type="match status" value="1"/>
</dbReference>
<keyword evidence="6" id="KW-0145">Chemotaxis</keyword>
<dbReference type="CDD" id="cd00731">
    <property type="entry name" value="CheA_reg"/>
    <property type="match status" value="1"/>
</dbReference>
<comment type="subcellular location">
    <subcellularLocation>
        <location evidence="2">Cytoplasm</location>
    </subcellularLocation>
</comment>
<dbReference type="GO" id="GO:0005737">
    <property type="term" value="C:cytoplasm"/>
    <property type="evidence" value="ECO:0007669"/>
    <property type="project" value="UniProtKB-SubCell"/>
</dbReference>
<dbReference type="InterPro" id="IPR036061">
    <property type="entry name" value="CheW-like_dom_sf"/>
</dbReference>
<feature type="domain" description="Histidine kinase" evidence="16">
    <location>
        <begin position="272"/>
        <end position="530"/>
    </location>
</feature>
<dbReference type="EMBL" id="QKRB01000044">
    <property type="protein sequence ID" value="PZD95725.1"/>
    <property type="molecule type" value="Genomic_DNA"/>
</dbReference>
<keyword evidence="9" id="KW-0547">Nucleotide-binding</keyword>
<dbReference type="GO" id="GO:0000155">
    <property type="term" value="F:phosphorelay sensor kinase activity"/>
    <property type="evidence" value="ECO:0007669"/>
    <property type="project" value="InterPro"/>
</dbReference>
<protein>
    <recommendedName>
        <fullName evidence="4">Chemotaxis protein CheA</fullName>
        <ecNumber evidence="3">2.7.13.3</ecNumber>
    </recommendedName>
</protein>
<dbReference type="InterPro" id="IPR010808">
    <property type="entry name" value="CheA_P2-bd"/>
</dbReference>
<dbReference type="SUPFAM" id="SSF47384">
    <property type="entry name" value="Homodimeric domain of signal transducing histidine kinase"/>
    <property type="match status" value="1"/>
</dbReference>
<keyword evidence="11" id="KW-0067">ATP-binding</keyword>
<dbReference type="SMART" id="SM00260">
    <property type="entry name" value="CheW"/>
    <property type="match status" value="1"/>
</dbReference>
<evidence type="ECO:0000313" key="20">
    <source>
        <dbReference type="Proteomes" id="UP000249522"/>
    </source>
</evidence>
<dbReference type="Gene3D" id="1.20.120.160">
    <property type="entry name" value="HPT domain"/>
    <property type="match status" value="1"/>
</dbReference>
<organism evidence="19 20">
    <name type="scientific">Paenibacillus sambharensis</name>
    <dbReference type="NCBI Taxonomy" id="1803190"/>
    <lineage>
        <taxon>Bacteria</taxon>
        <taxon>Bacillati</taxon>
        <taxon>Bacillota</taxon>
        <taxon>Bacilli</taxon>
        <taxon>Bacillales</taxon>
        <taxon>Paenibacillaceae</taxon>
        <taxon>Paenibacillus</taxon>
    </lineage>
</organism>
<dbReference type="CDD" id="cd16916">
    <property type="entry name" value="HATPase_CheA-like"/>
    <property type="match status" value="1"/>
</dbReference>
<accession>A0A2W1LLG7</accession>
<dbReference type="Gene3D" id="3.30.70.1110">
    <property type="entry name" value="Histidine kinase CheA-like, P2 response regulator-binding domain"/>
    <property type="match status" value="1"/>
</dbReference>
<dbReference type="InterPro" id="IPR005467">
    <property type="entry name" value="His_kinase_dom"/>
</dbReference>
<dbReference type="Pfam" id="PF01584">
    <property type="entry name" value="CheW"/>
    <property type="match status" value="1"/>
</dbReference>
<evidence type="ECO:0000256" key="11">
    <source>
        <dbReference type="ARBA" id="ARBA00022840"/>
    </source>
</evidence>
<evidence type="ECO:0000259" key="18">
    <source>
        <dbReference type="PROSITE" id="PS50894"/>
    </source>
</evidence>
<dbReference type="SUPFAM" id="SSF50341">
    <property type="entry name" value="CheW-like"/>
    <property type="match status" value="1"/>
</dbReference>
<dbReference type="PROSITE" id="PS50109">
    <property type="entry name" value="HIS_KIN"/>
    <property type="match status" value="1"/>
</dbReference>
<dbReference type="Proteomes" id="UP000249522">
    <property type="component" value="Unassembled WGS sequence"/>
</dbReference>
<comment type="caution">
    <text evidence="19">The sequence shown here is derived from an EMBL/GenBank/DDBJ whole genome shotgun (WGS) entry which is preliminary data.</text>
</comment>
<dbReference type="SUPFAM" id="SSF55052">
    <property type="entry name" value="CheY-binding domain of CheA"/>
    <property type="match status" value="1"/>
</dbReference>
<dbReference type="InterPro" id="IPR036641">
    <property type="entry name" value="HPT_dom_sf"/>
</dbReference>
<dbReference type="EC" id="2.7.13.3" evidence="3"/>
<gene>
    <name evidence="19" type="ORF">DNH61_12445</name>
</gene>
<dbReference type="FunFam" id="2.30.30.40:FF:000048">
    <property type="entry name" value="Chemotaxis protein CheA, putative"/>
    <property type="match status" value="1"/>
</dbReference>
<dbReference type="Pfam" id="PF01627">
    <property type="entry name" value="Hpt"/>
    <property type="match status" value="1"/>
</dbReference>
<evidence type="ECO:0000259" key="17">
    <source>
        <dbReference type="PROSITE" id="PS50851"/>
    </source>
</evidence>
<dbReference type="InterPro" id="IPR008207">
    <property type="entry name" value="Sig_transdc_His_kin_Hpt_dom"/>
</dbReference>
<feature type="domain" description="CheW-like" evidence="17">
    <location>
        <begin position="532"/>
        <end position="666"/>
    </location>
</feature>
<evidence type="ECO:0000256" key="6">
    <source>
        <dbReference type="ARBA" id="ARBA00022500"/>
    </source>
</evidence>
<keyword evidence="8" id="KW-0808">Transferase</keyword>
<evidence type="ECO:0000256" key="3">
    <source>
        <dbReference type="ARBA" id="ARBA00012438"/>
    </source>
</evidence>
<evidence type="ECO:0000256" key="4">
    <source>
        <dbReference type="ARBA" id="ARBA00021495"/>
    </source>
</evidence>
<evidence type="ECO:0000256" key="8">
    <source>
        <dbReference type="ARBA" id="ARBA00022679"/>
    </source>
</evidence>
<dbReference type="InterPro" id="IPR037052">
    <property type="entry name" value="CheA-like_P2_sf"/>
</dbReference>
<keyword evidence="20" id="KW-1185">Reference proteome</keyword>
<reference evidence="19 20" key="1">
    <citation type="submission" date="2018-06" db="EMBL/GenBank/DDBJ databases">
        <title>Paenibacillus imtechensis sp. nov.</title>
        <authorList>
            <person name="Pinnaka A.K."/>
            <person name="Singh H."/>
            <person name="Kaur M."/>
        </authorList>
    </citation>
    <scope>NUCLEOTIDE SEQUENCE [LARGE SCALE GENOMIC DNA]</scope>
    <source>
        <strain evidence="19 20">SMB1</strain>
    </source>
</reference>
<evidence type="ECO:0000256" key="15">
    <source>
        <dbReference type="SAM" id="Coils"/>
    </source>
</evidence>
<dbReference type="InterPro" id="IPR004105">
    <property type="entry name" value="CheA-like_dim"/>
</dbReference>
<keyword evidence="10" id="KW-0418">Kinase</keyword>
<dbReference type="PANTHER" id="PTHR43395">
    <property type="entry name" value="SENSOR HISTIDINE KINASE CHEA"/>
    <property type="match status" value="1"/>
</dbReference>
<dbReference type="Pfam" id="PF07194">
    <property type="entry name" value="P2"/>
    <property type="match status" value="1"/>
</dbReference>
<dbReference type="Gene3D" id="3.30.565.10">
    <property type="entry name" value="Histidine kinase-like ATPase, C-terminal domain"/>
    <property type="match status" value="1"/>
</dbReference>
<dbReference type="InterPro" id="IPR036097">
    <property type="entry name" value="HisK_dim/P_sf"/>
</dbReference>
<feature type="coiled-coil region" evidence="15">
    <location>
        <begin position="107"/>
        <end position="134"/>
    </location>
</feature>
<dbReference type="InterPro" id="IPR051315">
    <property type="entry name" value="Bact_Chemotaxis_CheA"/>
</dbReference>
<dbReference type="Gene3D" id="2.30.30.40">
    <property type="entry name" value="SH3 Domains"/>
    <property type="match status" value="1"/>
</dbReference>
<comment type="function">
    <text evidence="13">Involved in the transmission of sensory signals from the chemoreceptors to the flagellar motors. CheA is autophosphorylated; it can transfer its phosphate group to either CheB or CheY.</text>
</comment>
<dbReference type="InterPro" id="IPR004358">
    <property type="entry name" value="Sig_transdc_His_kin-like_C"/>
</dbReference>
<evidence type="ECO:0000256" key="12">
    <source>
        <dbReference type="ARBA" id="ARBA00023012"/>
    </source>
</evidence>
<dbReference type="SUPFAM" id="SSF55874">
    <property type="entry name" value="ATPase domain of HSP90 chaperone/DNA topoisomerase II/histidine kinase"/>
    <property type="match status" value="1"/>
</dbReference>
<feature type="domain" description="HPt" evidence="18">
    <location>
        <begin position="1"/>
        <end position="97"/>
    </location>
</feature>
<evidence type="ECO:0000256" key="2">
    <source>
        <dbReference type="ARBA" id="ARBA00004496"/>
    </source>
</evidence>
<dbReference type="SMART" id="SM01231">
    <property type="entry name" value="H-kinase_dim"/>
    <property type="match status" value="1"/>
</dbReference>
<proteinExistence type="predicted"/>
<evidence type="ECO:0000256" key="1">
    <source>
        <dbReference type="ARBA" id="ARBA00000085"/>
    </source>
</evidence>
<evidence type="ECO:0000256" key="14">
    <source>
        <dbReference type="PROSITE-ProRule" id="PRU00110"/>
    </source>
</evidence>
<dbReference type="InterPro" id="IPR035891">
    <property type="entry name" value="CheY-binding_CheA"/>
</dbReference>
<keyword evidence="15" id="KW-0175">Coiled coil</keyword>
<sequence>MAFFLAEVDEQLFVLEQEILRLEEDKNSPEIIQTIFRVAHTLKGSSAAMGFDVMKQLTHEMENVLDKIRHRQMTVNHAVVNVLFRCLDHLGALKKQIETEGQCSADIAAIVKQLHQFEHQNAAAEQEKSQEQESGGWMELNPEQLKEAVEHGFQIWICEVHFNEECEMRVARGLIIQNNLNDIGRVLAVCPPLVSDSESAIHSIRFAVAAEGGAETLKSVIDGTADVQEVQISPFPVVKPLAAVPVEEPAKGREEQRNPAQAKPKAEEEIRKVGQTIRVDVERLENLMNLVGELVIDQTRIAQVGAVLGDRFAADETVDELEQISNHISRVIGELQESVMKTRMLPIEQLFNRFPRMVRDLSQTLDKEINLIIEGKETELDRTVIEEIGDPLIHLIRNAIDHGVEDADQRRTSGKPVRGTIRVTAHHQENQVVITVEDDGAGIDAEKIKQSALRKELITAQQAENMKESELVQLVFLPGFSTAKAVSDISGRGVGMDIVRSHIEKLNGIIDVETSIGEGTTFTIKLPLTLAILRGLLIKLAKTTYALPMSSVIEIMRLPHTEIDSIKGQNVVKVRDKVIPLVWLHDAFHLPRSSRNSNNLFIVIVGSAEKRLGLVVDELIGNQEIVVKSMGSYIGKLDGVSGATILGDGSVALILDVTGVFKLTGKESQLLSAELPV</sequence>
<dbReference type="AlphaFoldDB" id="A0A2W1LLG7"/>